<dbReference type="Pfam" id="PF03610">
    <property type="entry name" value="EIIA-man"/>
    <property type="match status" value="1"/>
</dbReference>
<dbReference type="EMBL" id="CP010086">
    <property type="protein sequence ID" value="AJG97634.1"/>
    <property type="molecule type" value="Genomic_DNA"/>
</dbReference>
<dbReference type="PROSITE" id="PS51096">
    <property type="entry name" value="PTS_EIIA_TYPE_4"/>
    <property type="match status" value="1"/>
</dbReference>
<name>A0A0B5Q612_CLOBE</name>
<keyword evidence="1" id="KW-0808">Transferase</keyword>
<dbReference type="InterPro" id="IPR036662">
    <property type="entry name" value="PTS_EIIA_man-typ_sf"/>
</dbReference>
<evidence type="ECO:0000259" key="2">
    <source>
        <dbReference type="PROSITE" id="PS51096"/>
    </source>
</evidence>
<protein>
    <submittedName>
        <fullName evidence="3">PTS mannose transporter subunit IIA</fullName>
    </submittedName>
</protein>
<dbReference type="PANTHER" id="PTHR33799:SF1">
    <property type="entry name" value="PTS SYSTEM MANNOSE-SPECIFIC EIIAB COMPONENT-RELATED"/>
    <property type="match status" value="1"/>
</dbReference>
<accession>A0A0B5Q612</accession>
<proteinExistence type="predicted"/>
<dbReference type="Proteomes" id="UP000031866">
    <property type="component" value="Chromosome"/>
</dbReference>
<gene>
    <name evidence="3" type="ORF">LF65_01015</name>
</gene>
<dbReference type="GO" id="GO:0016020">
    <property type="term" value="C:membrane"/>
    <property type="evidence" value="ECO:0007669"/>
    <property type="project" value="InterPro"/>
</dbReference>
<dbReference type="STRING" id="1520.LF65_01015"/>
<dbReference type="KEGG" id="cbei:LF65_01015"/>
<dbReference type="OrthoDB" id="6623712at2"/>
<dbReference type="GO" id="GO:0009401">
    <property type="term" value="P:phosphoenolpyruvate-dependent sugar phosphotransferase system"/>
    <property type="evidence" value="ECO:0007669"/>
    <property type="project" value="InterPro"/>
</dbReference>
<dbReference type="GO" id="GO:0016740">
    <property type="term" value="F:transferase activity"/>
    <property type="evidence" value="ECO:0007669"/>
    <property type="project" value="UniProtKB-KW"/>
</dbReference>
<dbReference type="InterPro" id="IPR004701">
    <property type="entry name" value="PTS_EIIA_man-typ"/>
</dbReference>
<dbReference type="Gene3D" id="3.40.50.510">
    <property type="entry name" value="Phosphotransferase system, mannose-type IIA component"/>
    <property type="match status" value="1"/>
</dbReference>
<evidence type="ECO:0000313" key="3">
    <source>
        <dbReference type="EMBL" id="AJG97634.1"/>
    </source>
</evidence>
<evidence type="ECO:0000256" key="1">
    <source>
        <dbReference type="ARBA" id="ARBA00022679"/>
    </source>
</evidence>
<dbReference type="SUPFAM" id="SSF53062">
    <property type="entry name" value="PTS system fructose IIA component-like"/>
    <property type="match status" value="1"/>
</dbReference>
<sequence>MKKFLIATHGELSKEFIETSKLIVGSLSNIEYFCMTKDKSGDDAEKEMKRILSNKSEEEKYIVLTDIFGGSVANLCTNLLLNGYEFELITGINLPMILTILLSDEDDIETLVKNGIEEARKGIIHINELLKNNKERNEEDDIIDEN</sequence>
<evidence type="ECO:0000313" key="4">
    <source>
        <dbReference type="Proteomes" id="UP000031866"/>
    </source>
</evidence>
<reference evidence="4" key="1">
    <citation type="submission" date="2014-12" db="EMBL/GenBank/DDBJ databases">
        <title>Genome sequence of Clostridium beijerinckii strain 59B.</title>
        <authorList>
            <person name="Little G.T."/>
            <person name="Minton N.P."/>
        </authorList>
    </citation>
    <scope>NUCLEOTIDE SEQUENCE [LARGE SCALE GENOMIC DNA]</scope>
    <source>
        <strain evidence="4">59B</strain>
    </source>
</reference>
<dbReference type="AlphaFoldDB" id="A0A0B5Q612"/>
<feature type="domain" description="PTS EIIA type-4" evidence="2">
    <location>
        <begin position="1"/>
        <end position="123"/>
    </location>
</feature>
<dbReference type="RefSeq" id="WP_041894556.1">
    <property type="nucleotide sequence ID" value="NZ_CP010086.2"/>
</dbReference>
<dbReference type="PANTHER" id="PTHR33799">
    <property type="entry name" value="PTS PERMEASE-RELATED-RELATED"/>
    <property type="match status" value="1"/>
</dbReference>
<organism evidence="3 4">
    <name type="scientific">Clostridium beijerinckii</name>
    <name type="common">Clostridium MP</name>
    <dbReference type="NCBI Taxonomy" id="1520"/>
    <lineage>
        <taxon>Bacteria</taxon>
        <taxon>Bacillati</taxon>
        <taxon>Bacillota</taxon>
        <taxon>Clostridia</taxon>
        <taxon>Eubacteriales</taxon>
        <taxon>Clostridiaceae</taxon>
        <taxon>Clostridium</taxon>
    </lineage>
</organism>
<dbReference type="InterPro" id="IPR051471">
    <property type="entry name" value="Bacterial_PTS_sugar_comp"/>
</dbReference>